<organism evidence="18 19">
    <name type="scientific">Lagenidium giganteum</name>
    <dbReference type="NCBI Taxonomy" id="4803"/>
    <lineage>
        <taxon>Eukaryota</taxon>
        <taxon>Sar</taxon>
        <taxon>Stramenopiles</taxon>
        <taxon>Oomycota</taxon>
        <taxon>Peronosporomycetes</taxon>
        <taxon>Pythiales</taxon>
        <taxon>Pythiaceae</taxon>
    </lineage>
</organism>
<dbReference type="GO" id="GO:0005856">
    <property type="term" value="C:cytoskeleton"/>
    <property type="evidence" value="ECO:0007669"/>
    <property type="project" value="UniProtKB-SubCell"/>
</dbReference>
<comment type="subcellular location">
    <subcellularLocation>
        <location evidence="1">Cytoplasm</location>
        <location evidence="1">Cytoskeleton</location>
    </subcellularLocation>
</comment>
<comment type="catalytic activity">
    <reaction evidence="11">
        <text>5-diphospho-1D-myo-inositol 1,2,3,4,6-pentakisphosphate + ATP + H(+) = 1,5-bis(diphospho)-1D-myo-inositol 2,3,4,6-tetrakisphosphate + ADP</text>
        <dbReference type="Rhea" id="RHEA:10276"/>
        <dbReference type="ChEBI" id="CHEBI:15378"/>
        <dbReference type="ChEBI" id="CHEBI:30616"/>
        <dbReference type="ChEBI" id="CHEBI:58628"/>
        <dbReference type="ChEBI" id="CHEBI:77983"/>
        <dbReference type="ChEBI" id="CHEBI:456216"/>
        <dbReference type="EC" id="2.7.4.24"/>
    </reaction>
    <physiologicalReaction direction="left-to-right" evidence="11">
        <dbReference type="Rhea" id="RHEA:10277"/>
    </physiologicalReaction>
</comment>
<dbReference type="GO" id="GO:0052723">
    <property type="term" value="F:inositol hexakisphosphate 1-kinase activity"/>
    <property type="evidence" value="ECO:0007669"/>
    <property type="project" value="UniProtKB-ARBA"/>
</dbReference>
<dbReference type="SUPFAM" id="SSF56059">
    <property type="entry name" value="Glutathione synthetase ATP-binding domain-like"/>
    <property type="match status" value="1"/>
</dbReference>
<dbReference type="GO" id="GO:0046872">
    <property type="term" value="F:metal ion binding"/>
    <property type="evidence" value="ECO:0007669"/>
    <property type="project" value="InterPro"/>
</dbReference>
<dbReference type="EC" id="2.7.4.24" evidence="3"/>
<comment type="caution">
    <text evidence="18">The sequence shown here is derived from an EMBL/GenBank/DDBJ whole genome shotgun (WGS) entry which is preliminary data.</text>
</comment>
<reference evidence="18" key="1">
    <citation type="submission" date="2022-11" db="EMBL/GenBank/DDBJ databases">
        <authorList>
            <person name="Morgan W.R."/>
            <person name="Tartar A."/>
        </authorList>
    </citation>
    <scope>NUCLEOTIDE SEQUENCE</scope>
    <source>
        <strain evidence="18">ARSEF 373</strain>
    </source>
</reference>
<name>A0AAV2YPP0_9STRA</name>
<dbReference type="InterPro" id="IPR011761">
    <property type="entry name" value="ATP-grasp"/>
</dbReference>
<evidence type="ECO:0000256" key="16">
    <source>
        <dbReference type="SAM" id="MobiDB-lite"/>
    </source>
</evidence>
<evidence type="ECO:0000259" key="17">
    <source>
        <dbReference type="PROSITE" id="PS50975"/>
    </source>
</evidence>
<dbReference type="FunFam" id="3.30.470.20:FF:000036">
    <property type="entry name" value="Inositol hexakisphosphate and diphosphoinositol-pentakisphosphate kinase"/>
    <property type="match status" value="1"/>
</dbReference>
<dbReference type="GO" id="GO:0033857">
    <property type="term" value="F:5-diphosphoinositol pentakisphosphate 1-kinase activity"/>
    <property type="evidence" value="ECO:0007669"/>
    <property type="project" value="TreeGrafter"/>
</dbReference>
<accession>A0AAV2YPP0</accession>
<dbReference type="PANTHER" id="PTHR12750:SF9">
    <property type="entry name" value="INOSITOL HEXAKISPHOSPHATE AND DIPHOSPHOINOSITOL-PENTAKISPHOSPHATE KINASE"/>
    <property type="match status" value="1"/>
</dbReference>
<comment type="catalytic activity">
    <reaction evidence="12">
        <text>1D-myo-inositol hexakisphosphate + ATP = 1-diphospho-1D-myo-inositol 2,3,4,5,6-pentakisphosphate + ADP</text>
        <dbReference type="Rhea" id="RHEA:37459"/>
        <dbReference type="ChEBI" id="CHEBI:30616"/>
        <dbReference type="ChEBI" id="CHEBI:58130"/>
        <dbReference type="ChEBI" id="CHEBI:74946"/>
        <dbReference type="ChEBI" id="CHEBI:456216"/>
        <dbReference type="EC" id="2.7.4.24"/>
    </reaction>
    <physiologicalReaction direction="left-to-right" evidence="12">
        <dbReference type="Rhea" id="RHEA:37460"/>
    </physiologicalReaction>
</comment>
<keyword evidence="7 15" id="KW-0547">Nucleotide-binding</keyword>
<evidence type="ECO:0000256" key="9">
    <source>
        <dbReference type="ARBA" id="ARBA00022840"/>
    </source>
</evidence>
<evidence type="ECO:0000313" key="18">
    <source>
        <dbReference type="EMBL" id="DAZ95074.1"/>
    </source>
</evidence>
<keyword evidence="19" id="KW-1185">Reference proteome</keyword>
<keyword evidence="8" id="KW-0418">Kinase</keyword>
<evidence type="ECO:0000256" key="8">
    <source>
        <dbReference type="ARBA" id="ARBA00022777"/>
    </source>
</evidence>
<evidence type="ECO:0000256" key="15">
    <source>
        <dbReference type="PROSITE-ProRule" id="PRU00409"/>
    </source>
</evidence>
<dbReference type="InterPro" id="IPR013651">
    <property type="entry name" value="ATP-grasp_RimK-type"/>
</dbReference>
<evidence type="ECO:0000256" key="1">
    <source>
        <dbReference type="ARBA" id="ARBA00004245"/>
    </source>
</evidence>
<dbReference type="InterPro" id="IPR037446">
    <property type="entry name" value="His_Pase_VIP1"/>
</dbReference>
<evidence type="ECO:0000256" key="12">
    <source>
        <dbReference type="ARBA" id="ARBA00034629"/>
    </source>
</evidence>
<dbReference type="InterPro" id="IPR040557">
    <property type="entry name" value="VIP1_N"/>
</dbReference>
<feature type="domain" description="ATP-grasp" evidence="17">
    <location>
        <begin position="129"/>
        <end position="344"/>
    </location>
</feature>
<keyword evidence="4" id="KW-0963">Cytoplasm</keyword>
<evidence type="ECO:0000256" key="11">
    <source>
        <dbReference type="ARBA" id="ARBA00033696"/>
    </source>
</evidence>
<dbReference type="Proteomes" id="UP001146120">
    <property type="component" value="Unassembled WGS sequence"/>
</dbReference>
<dbReference type="GO" id="GO:0032958">
    <property type="term" value="P:inositol phosphate biosynthetic process"/>
    <property type="evidence" value="ECO:0007669"/>
    <property type="project" value="TreeGrafter"/>
</dbReference>
<dbReference type="Pfam" id="PF08443">
    <property type="entry name" value="RimK"/>
    <property type="match status" value="1"/>
</dbReference>
<keyword evidence="9 15" id="KW-0067">ATP-binding</keyword>
<dbReference type="AlphaFoldDB" id="A0AAV2YPP0"/>
<dbReference type="Pfam" id="PF18086">
    <property type="entry name" value="PPIP5K2_N"/>
    <property type="match status" value="1"/>
</dbReference>
<evidence type="ECO:0000256" key="10">
    <source>
        <dbReference type="ARBA" id="ARBA00023212"/>
    </source>
</evidence>
<dbReference type="GO" id="GO:0006020">
    <property type="term" value="P:inositol metabolic process"/>
    <property type="evidence" value="ECO:0007669"/>
    <property type="project" value="TreeGrafter"/>
</dbReference>
<evidence type="ECO:0000313" key="19">
    <source>
        <dbReference type="Proteomes" id="UP001146120"/>
    </source>
</evidence>
<protein>
    <recommendedName>
        <fullName evidence="13">Inositol hexakisphosphate and diphosphoinositol-pentakisphosphate kinase</fullName>
        <ecNumber evidence="3">2.7.4.24</ecNumber>
    </recommendedName>
    <alternativeName>
        <fullName evidence="14">InsP6 and PP-IP5 kinase</fullName>
    </alternativeName>
</protein>
<keyword evidence="5" id="KW-0597">Phosphoprotein</keyword>
<evidence type="ECO:0000256" key="6">
    <source>
        <dbReference type="ARBA" id="ARBA00022679"/>
    </source>
</evidence>
<keyword evidence="10" id="KW-0206">Cytoskeleton</keyword>
<evidence type="ECO:0000256" key="3">
    <source>
        <dbReference type="ARBA" id="ARBA00012893"/>
    </source>
</evidence>
<evidence type="ECO:0000256" key="2">
    <source>
        <dbReference type="ARBA" id="ARBA00005609"/>
    </source>
</evidence>
<feature type="region of interest" description="Disordered" evidence="16">
    <location>
        <begin position="1"/>
        <end position="30"/>
    </location>
</feature>
<dbReference type="GO" id="GO:0052843">
    <property type="term" value="F:inositol-1-diphosphate-2,3,4,5,6-pentakisphosphate diphosphatase activity"/>
    <property type="evidence" value="ECO:0007669"/>
    <property type="project" value="UniProtKB-ARBA"/>
</dbReference>
<dbReference type="EMBL" id="DAKRPA010000219">
    <property type="protein sequence ID" value="DAZ95074.1"/>
    <property type="molecule type" value="Genomic_DNA"/>
</dbReference>
<dbReference type="Gene3D" id="3.30.470.20">
    <property type="entry name" value="ATP-grasp fold, B domain"/>
    <property type="match status" value="1"/>
</dbReference>
<evidence type="ECO:0000256" key="4">
    <source>
        <dbReference type="ARBA" id="ARBA00022490"/>
    </source>
</evidence>
<dbReference type="PANTHER" id="PTHR12750">
    <property type="entry name" value="DIPHOSPHOINOSITOL PENTAKISPHOSPHATE KINASE"/>
    <property type="match status" value="1"/>
</dbReference>
<comment type="similarity">
    <text evidence="2">Belongs to the histidine acid phosphatase family. VIP1 subfamily.</text>
</comment>
<proteinExistence type="inferred from homology"/>
<reference evidence="18" key="2">
    <citation type="journal article" date="2023" name="Microbiol Resour">
        <title>Decontamination and Annotation of the Draft Genome Sequence of the Oomycete Lagenidium giganteum ARSEF 373.</title>
        <authorList>
            <person name="Morgan W.R."/>
            <person name="Tartar A."/>
        </authorList>
    </citation>
    <scope>NUCLEOTIDE SEQUENCE</scope>
    <source>
        <strain evidence="18">ARSEF 373</strain>
    </source>
</reference>
<evidence type="ECO:0000256" key="5">
    <source>
        <dbReference type="ARBA" id="ARBA00022553"/>
    </source>
</evidence>
<keyword evidence="6" id="KW-0808">Transferase</keyword>
<dbReference type="FunFam" id="3.40.50.11950:FF:000002">
    <property type="entry name" value="Inositol hexakisphosphate and diphosphoinositol-pentakisphosphate kinase"/>
    <property type="match status" value="1"/>
</dbReference>
<sequence length="389" mass="43429">MRPSISPPVAQSPPPPNPMQTAAIPNGNPTPRPAQYTIGVCAMDKKARSKPMTEILARLPPQLFRIDVFGDDTILNQPIEEWPVCDALIAFFSTGFPLAKAQAYVELRRPVVVNDLAKQFMLFDRRDVYRILQENGIPLPRHVVVNRDGYGGAPMTEMIEGEDYVEVDGVRINKPFVEKPVDGENHNIHIYYPMNAGGGCKRLFRKIGNRSSEFDPQVNTVRRDGSFLYEEVLSTQGTDVKVYTVGPNYAHAEARKSPVLDGRVARCPNGHEVRCPVELTDKEKEMASKVCRAFGQMICGFDILRVNDTSYVCDVNGWSFVKNSKKYYDDCALLLRQFLEEAKAEKMAATAAAEASKPMMYCDVLSNGQDPPCRGRLDEAAVCFVDNHC</sequence>
<dbReference type="GO" id="GO:0005524">
    <property type="term" value="F:ATP binding"/>
    <property type="evidence" value="ECO:0007669"/>
    <property type="project" value="UniProtKB-UniRule"/>
</dbReference>
<gene>
    <name evidence="18" type="ORF">N0F65_002968</name>
</gene>
<dbReference type="PROSITE" id="PS50975">
    <property type="entry name" value="ATP_GRASP"/>
    <property type="match status" value="1"/>
</dbReference>
<evidence type="ECO:0000256" key="7">
    <source>
        <dbReference type="ARBA" id="ARBA00022741"/>
    </source>
</evidence>
<evidence type="ECO:0000256" key="14">
    <source>
        <dbReference type="ARBA" id="ARBA00075553"/>
    </source>
</evidence>
<dbReference type="Gene3D" id="3.40.50.11950">
    <property type="match status" value="1"/>
</dbReference>
<evidence type="ECO:0000256" key="13">
    <source>
        <dbReference type="ARBA" id="ARBA00071668"/>
    </source>
</evidence>